<comment type="caution">
    <text evidence="10">The sequence shown here is derived from an EMBL/GenBank/DDBJ whole genome shotgun (WGS) entry which is preliminary data.</text>
</comment>
<accession>A0ABW2YUJ2</accession>
<evidence type="ECO:0000256" key="1">
    <source>
        <dbReference type="ARBA" id="ARBA00008721"/>
    </source>
</evidence>
<keyword evidence="8" id="KW-1015">Disulfide bond</keyword>
<dbReference type="CDD" id="cd04275">
    <property type="entry name" value="ZnMc_pappalysin_like"/>
    <property type="match status" value="1"/>
</dbReference>
<evidence type="ECO:0000256" key="3">
    <source>
        <dbReference type="ARBA" id="ARBA00022723"/>
    </source>
</evidence>
<organism evidence="10 11">
    <name type="scientific">Mucilaginibacter calamicampi</name>
    <dbReference type="NCBI Taxonomy" id="1302352"/>
    <lineage>
        <taxon>Bacteria</taxon>
        <taxon>Pseudomonadati</taxon>
        <taxon>Bacteroidota</taxon>
        <taxon>Sphingobacteriia</taxon>
        <taxon>Sphingobacteriales</taxon>
        <taxon>Sphingobacteriaceae</taxon>
        <taxon>Mucilaginibacter</taxon>
    </lineage>
</organism>
<keyword evidence="5" id="KW-0378">Hydrolase</keyword>
<keyword evidence="3" id="KW-0479">Metal-binding</keyword>
<evidence type="ECO:0000256" key="5">
    <source>
        <dbReference type="ARBA" id="ARBA00022801"/>
    </source>
</evidence>
<keyword evidence="11" id="KW-1185">Reference proteome</keyword>
<evidence type="ECO:0000259" key="9">
    <source>
        <dbReference type="Pfam" id="PF05572"/>
    </source>
</evidence>
<keyword evidence="4" id="KW-0732">Signal</keyword>
<dbReference type="InterPro" id="IPR008754">
    <property type="entry name" value="Peptidase_M43"/>
</dbReference>
<evidence type="ECO:0000256" key="8">
    <source>
        <dbReference type="ARBA" id="ARBA00023157"/>
    </source>
</evidence>
<dbReference type="PANTHER" id="PTHR47466">
    <property type="match status" value="1"/>
</dbReference>
<keyword evidence="7 10" id="KW-0482">Metalloprotease</keyword>
<keyword evidence="6" id="KW-0862">Zinc</keyword>
<dbReference type="Gene3D" id="3.40.390.10">
    <property type="entry name" value="Collagenase (Catalytic Domain)"/>
    <property type="match status" value="1"/>
</dbReference>
<dbReference type="Proteomes" id="UP001596958">
    <property type="component" value="Unassembled WGS sequence"/>
</dbReference>
<dbReference type="InterPro" id="IPR024079">
    <property type="entry name" value="MetalloPept_cat_dom_sf"/>
</dbReference>
<reference evidence="11" key="1">
    <citation type="journal article" date="2019" name="Int. J. Syst. Evol. Microbiol.">
        <title>The Global Catalogue of Microorganisms (GCM) 10K type strain sequencing project: providing services to taxonomists for standard genome sequencing and annotation.</title>
        <authorList>
            <consortium name="The Broad Institute Genomics Platform"/>
            <consortium name="The Broad Institute Genome Sequencing Center for Infectious Disease"/>
            <person name="Wu L."/>
            <person name="Ma J."/>
        </authorList>
    </citation>
    <scope>NUCLEOTIDE SEQUENCE [LARGE SCALE GENOMIC DNA]</scope>
    <source>
        <strain evidence="11">CCUG 63418</strain>
    </source>
</reference>
<name>A0ABW2YUJ2_9SPHI</name>
<dbReference type="RefSeq" id="WP_377099059.1">
    <property type="nucleotide sequence ID" value="NZ_JBHTHU010000005.1"/>
</dbReference>
<dbReference type="GO" id="GO:0008237">
    <property type="term" value="F:metallopeptidase activity"/>
    <property type="evidence" value="ECO:0007669"/>
    <property type="project" value="UniProtKB-KW"/>
</dbReference>
<evidence type="ECO:0000313" key="10">
    <source>
        <dbReference type="EMBL" id="MFD0750104.1"/>
    </source>
</evidence>
<evidence type="ECO:0000256" key="2">
    <source>
        <dbReference type="ARBA" id="ARBA00022670"/>
    </source>
</evidence>
<evidence type="ECO:0000313" key="11">
    <source>
        <dbReference type="Proteomes" id="UP001596958"/>
    </source>
</evidence>
<evidence type="ECO:0000256" key="4">
    <source>
        <dbReference type="ARBA" id="ARBA00022729"/>
    </source>
</evidence>
<dbReference type="Pfam" id="PF05572">
    <property type="entry name" value="Peptidase_M43"/>
    <property type="match status" value="1"/>
</dbReference>
<dbReference type="EMBL" id="JBHTHU010000005">
    <property type="protein sequence ID" value="MFD0750104.1"/>
    <property type="molecule type" value="Genomic_DNA"/>
</dbReference>
<feature type="domain" description="Peptidase M43 pregnancy-associated plasma-A" evidence="9">
    <location>
        <begin position="150"/>
        <end position="305"/>
    </location>
</feature>
<sequence>MLNLINYQKRLVRYLTFLILIVVSCSKGEHSPAPDPVAEEEIIKIPVVVHVIYSEDQFNISDDKIRSQIKVLNEDFRMRNPDHLRVPDEYKSVAADVGIDFQLASIDPEGNPTNGITRTRSILMGWHGRVTAQADTLEKLPLYHTNKGGHDAWPRDKYLNIWIADLSDRNGNVIIAGYSQFPGAPAAADGVVIDPRCFGTLPPLTPQQSLGRTATHEIGHWLNLYHIYAQPSDDVDDTPPGCQPNLSRLSALSIKCVTEGALPLKTNSPSSADCGPSPMTMNFMDYVSDENMYMFTRGQKERMRSLFKKSGAREALYRNNTLIIKN</sequence>
<comment type="similarity">
    <text evidence="1">Belongs to the peptidase M43B family.</text>
</comment>
<dbReference type="SUPFAM" id="SSF55486">
    <property type="entry name" value="Metalloproteases ('zincins'), catalytic domain"/>
    <property type="match status" value="1"/>
</dbReference>
<evidence type="ECO:0000256" key="7">
    <source>
        <dbReference type="ARBA" id="ARBA00023049"/>
    </source>
</evidence>
<gene>
    <name evidence="10" type="ORF">ACFQZS_08125</name>
</gene>
<evidence type="ECO:0000256" key="6">
    <source>
        <dbReference type="ARBA" id="ARBA00022833"/>
    </source>
</evidence>
<dbReference type="PANTHER" id="PTHR47466:SF1">
    <property type="entry name" value="METALLOPROTEASE MEP1 (AFU_ORTHOLOGUE AFUA_1G07730)-RELATED"/>
    <property type="match status" value="1"/>
</dbReference>
<proteinExistence type="inferred from homology"/>
<protein>
    <submittedName>
        <fullName evidence="10">Zinc metalloprotease</fullName>
    </submittedName>
</protein>
<keyword evidence="2" id="KW-0645">Protease</keyword>